<dbReference type="InterPro" id="IPR021202">
    <property type="entry name" value="Rv3654c-like"/>
</dbReference>
<comment type="caution">
    <text evidence="1">The sequence shown here is derived from an EMBL/GenBank/DDBJ whole genome shotgun (WGS) entry which is preliminary data.</text>
</comment>
<keyword evidence="1" id="KW-0547">Nucleotide-binding</keyword>
<accession>A0ABS7HST5</accession>
<sequence>MAGSMAAVGIIAGAMILTGGLAAVGTASVVGQRLAGAADAGALAAADAASGAVPGVPCERASEVTAAFGAGLAVCDLDELVATVTVEMRFGPLVARASARAGPPP</sequence>
<dbReference type="NCBIfam" id="TIGR03816">
    <property type="entry name" value="tadE_like_DECH"/>
    <property type="match status" value="1"/>
</dbReference>
<keyword evidence="2" id="KW-1185">Reference proteome</keyword>
<dbReference type="EMBL" id="JAEUAW010000019">
    <property type="protein sequence ID" value="MBW9095489.1"/>
    <property type="molecule type" value="Genomic_DNA"/>
</dbReference>
<name>A0ABS7HST5_9MICO</name>
<dbReference type="GO" id="GO:0005840">
    <property type="term" value="C:ribosome"/>
    <property type="evidence" value="ECO:0007669"/>
    <property type="project" value="UniProtKB-KW"/>
</dbReference>
<dbReference type="RefSeq" id="WP_220302186.1">
    <property type="nucleotide sequence ID" value="NZ_JAEUAW010000019.1"/>
</dbReference>
<keyword evidence="1" id="KW-0378">Hydrolase</keyword>
<keyword evidence="1" id="KW-0347">Helicase</keyword>
<dbReference type="Proteomes" id="UP001196843">
    <property type="component" value="Unassembled WGS sequence"/>
</dbReference>
<keyword evidence="1" id="KW-0689">Ribosomal protein</keyword>
<reference evidence="1 2" key="1">
    <citation type="journal article" date="2021" name="MBio">
        <title>Poor Competitiveness of Bradyrhizobium in Pigeon Pea Root Colonization in Indian Soils.</title>
        <authorList>
            <person name="Chalasani D."/>
            <person name="Basu A."/>
            <person name="Pullabhotla S.V.S.R.N."/>
            <person name="Jorrin B."/>
            <person name="Neal A.L."/>
            <person name="Poole P.S."/>
            <person name="Podile A.R."/>
            <person name="Tkacz A."/>
        </authorList>
    </citation>
    <scope>NUCLEOTIDE SEQUENCE [LARGE SCALE GENOMIC DNA]</scope>
    <source>
        <strain evidence="1 2">HU14</strain>
    </source>
</reference>
<gene>
    <name evidence="1" type="ORF">JNB62_17550</name>
</gene>
<keyword evidence="1" id="KW-0687">Ribonucleoprotein</keyword>
<organism evidence="1 2">
    <name type="scientific">Microbacterium jejuense</name>
    <dbReference type="NCBI Taxonomy" id="1263637"/>
    <lineage>
        <taxon>Bacteria</taxon>
        <taxon>Bacillati</taxon>
        <taxon>Actinomycetota</taxon>
        <taxon>Actinomycetes</taxon>
        <taxon>Micrococcales</taxon>
        <taxon>Microbacteriaceae</taxon>
        <taxon>Microbacterium</taxon>
    </lineage>
</organism>
<dbReference type="GO" id="GO:0004386">
    <property type="term" value="F:helicase activity"/>
    <property type="evidence" value="ECO:0007669"/>
    <property type="project" value="UniProtKB-KW"/>
</dbReference>
<evidence type="ECO:0000313" key="2">
    <source>
        <dbReference type="Proteomes" id="UP001196843"/>
    </source>
</evidence>
<keyword evidence="1" id="KW-0067">ATP-binding</keyword>
<evidence type="ECO:0000313" key="1">
    <source>
        <dbReference type="EMBL" id="MBW9095489.1"/>
    </source>
</evidence>
<proteinExistence type="predicted"/>
<protein>
    <submittedName>
        <fullName evidence="1">Helicase</fullName>
    </submittedName>
</protein>